<dbReference type="InterPro" id="IPR036866">
    <property type="entry name" value="RibonucZ/Hydroxyglut_hydro"/>
</dbReference>
<dbReference type="SUPFAM" id="SSF56281">
    <property type="entry name" value="Metallo-hydrolase/oxidoreductase"/>
    <property type="match status" value="1"/>
</dbReference>
<evidence type="ECO:0000313" key="1">
    <source>
        <dbReference type="EMBL" id="BDU68721.1"/>
    </source>
</evidence>
<evidence type="ECO:0000313" key="2">
    <source>
        <dbReference type="Proteomes" id="UP001242010"/>
    </source>
</evidence>
<evidence type="ECO:0008006" key="3">
    <source>
        <dbReference type="Google" id="ProtNLM"/>
    </source>
</evidence>
<dbReference type="Proteomes" id="UP001242010">
    <property type="component" value="Chromosome"/>
</dbReference>
<organism evidence="1 2">
    <name type="scientific">Geothrix oryzae</name>
    <dbReference type="NCBI Taxonomy" id="2927975"/>
    <lineage>
        <taxon>Bacteria</taxon>
        <taxon>Pseudomonadati</taxon>
        <taxon>Acidobacteriota</taxon>
        <taxon>Holophagae</taxon>
        <taxon>Holophagales</taxon>
        <taxon>Holophagaceae</taxon>
        <taxon>Geothrix</taxon>
    </lineage>
</organism>
<accession>A0ABN6UVC7</accession>
<gene>
    <name evidence="1" type="ORF">GETHOR_08220</name>
</gene>
<proteinExistence type="predicted"/>
<keyword evidence="2" id="KW-1185">Reference proteome</keyword>
<reference evidence="2" key="1">
    <citation type="journal article" date="2023" name="Int. J. Syst. Evol. Microbiol.">
        <title>Mesoterricola silvestris gen. nov., sp. nov., Mesoterricola sediminis sp. nov., Geothrix oryzae sp. nov., Geothrix edaphica sp. nov., Geothrix rubra sp. nov., and Geothrix limicola sp. nov., six novel members of Acidobacteriota isolated from soils.</title>
        <authorList>
            <person name="Itoh H."/>
            <person name="Sugisawa Y."/>
            <person name="Mise K."/>
            <person name="Xu Z."/>
            <person name="Kuniyasu M."/>
            <person name="Ushijima N."/>
            <person name="Kawano K."/>
            <person name="Kobayashi E."/>
            <person name="Shiratori Y."/>
            <person name="Masuda Y."/>
            <person name="Senoo K."/>
        </authorList>
    </citation>
    <scope>NUCLEOTIDE SEQUENCE [LARGE SCALE GENOMIC DNA]</scope>
    <source>
        <strain evidence="2">Red222</strain>
    </source>
</reference>
<sequence>MGRIQLKDRGGLLLGDHISCDGFSCDRPVRVQTHIHSDHMSDFDTSKANQTIVMSAETKDLLFAIYNADLPYRSNIIAAGPTEVFDVSGDQVQLVPSNHMLGSVQVKVTCSDGYKLGYSSDFFWPVGDVIQVDELIVDSTYGDPLRVRQYDQGRVIEKLSEQVCTNFHSGKSVCLIGHNGRLQMALYLVAEFIKIPIIASPKAFPLIHSYRQHGYPLPEVLNAASREAIDLLRHKTPVLALVTLNERRHLPWVDRFCKIHLTGYMSRPKDPVILYDNGDSCIAFTDHADFHGTMEYIQATGASTVWTDPRSGNAQALAEAISNQLGIRSAIVPQLHSLAWG</sequence>
<dbReference type="EMBL" id="AP027079">
    <property type="protein sequence ID" value="BDU68721.1"/>
    <property type="molecule type" value="Genomic_DNA"/>
</dbReference>
<name>A0ABN6UVC7_9BACT</name>
<dbReference type="Gene3D" id="3.60.15.10">
    <property type="entry name" value="Ribonuclease Z/Hydroxyacylglutathione hydrolase-like"/>
    <property type="match status" value="1"/>
</dbReference>
<protein>
    <recommendedName>
        <fullName evidence="3">mRNA 3-end processing factor</fullName>
    </recommendedName>
</protein>